<comment type="caution">
    <text evidence="1">The sequence shown here is derived from an EMBL/GenBank/DDBJ whole genome shotgun (WGS) entry which is preliminary data.</text>
</comment>
<evidence type="ECO:0000313" key="2">
    <source>
        <dbReference type="Proteomes" id="UP000485880"/>
    </source>
</evidence>
<name>A0A8B6M8T5_METTU</name>
<accession>A0A8B6M8T5</accession>
<dbReference type="AlphaFoldDB" id="A0A8B6M8T5"/>
<dbReference type="EMBL" id="CABFMQ020000092">
    <property type="protein sequence ID" value="VTZ51294.1"/>
    <property type="molecule type" value="Genomic_DNA"/>
</dbReference>
<protein>
    <submittedName>
        <fullName evidence="1">Uncharacterized protein</fullName>
    </submittedName>
</protein>
<sequence length="109" mass="12350">MIASQRPITASHLSREFGRKHFDFLNTWRLGQQLIGMRHQGRGDASIEMSLAPDFIGERIEDAECGGAKAQGKPDRGLRFSVGERQGAFQKCLQGVRFAWFSFEAHKQR</sequence>
<dbReference type="Proteomes" id="UP000485880">
    <property type="component" value="Unassembled WGS sequence"/>
</dbReference>
<proteinExistence type="predicted"/>
<keyword evidence="2" id="KW-1185">Reference proteome</keyword>
<evidence type="ECO:0000313" key="1">
    <source>
        <dbReference type="EMBL" id="VTZ51294.1"/>
    </source>
</evidence>
<gene>
    <name evidence="1" type="ORF">MPC4_340051</name>
</gene>
<organism evidence="1 2">
    <name type="scientific">Methylocella tundrae</name>
    <dbReference type="NCBI Taxonomy" id="227605"/>
    <lineage>
        <taxon>Bacteria</taxon>
        <taxon>Pseudomonadati</taxon>
        <taxon>Pseudomonadota</taxon>
        <taxon>Alphaproteobacteria</taxon>
        <taxon>Hyphomicrobiales</taxon>
        <taxon>Beijerinckiaceae</taxon>
        <taxon>Methylocella</taxon>
    </lineage>
</organism>
<reference evidence="1 2" key="1">
    <citation type="submission" date="2019-05" db="EMBL/GenBank/DDBJ databases">
        <authorList>
            <person name="Farhan Ul Haque M."/>
        </authorList>
    </citation>
    <scope>NUCLEOTIDE SEQUENCE [LARGE SCALE GENOMIC DNA]</scope>
    <source>
        <strain evidence="1">2</strain>
    </source>
</reference>